<keyword evidence="3 8" id="KW-0479">Metal-binding</keyword>
<dbReference type="KEGG" id="cgrn:4412665_01853"/>
<keyword evidence="6 8" id="KW-0443">Lipid metabolism</keyword>
<reference evidence="10 11" key="1">
    <citation type="submission" date="2017-06" db="EMBL/GenBank/DDBJ databases">
        <authorList>
            <consortium name="Pathogen Informatics"/>
        </authorList>
    </citation>
    <scope>NUCLEOTIDE SEQUENCE [LARGE SCALE GENOMIC DNA]</scope>
    <source>
        <strain evidence="10 11">NCTC11865</strain>
    </source>
</reference>
<evidence type="ECO:0000256" key="2">
    <source>
        <dbReference type="ARBA" id="ARBA00022679"/>
    </source>
</evidence>
<dbReference type="EMBL" id="LT906441">
    <property type="protein sequence ID" value="SNV39977.1"/>
    <property type="molecule type" value="Genomic_DNA"/>
</dbReference>
<dbReference type="InterPro" id="IPR008278">
    <property type="entry name" value="4-PPantetheinyl_Trfase_dom"/>
</dbReference>
<comment type="similarity">
    <text evidence="8">Belongs to the P-Pant transferase superfamily. AcpS family.</text>
</comment>
<comment type="function">
    <text evidence="8">Transfers the 4'-phosphopantetheine moiety from coenzyme A to a Ser of acyl-carrier-protein.</text>
</comment>
<dbReference type="GO" id="GO:0000287">
    <property type="term" value="F:magnesium ion binding"/>
    <property type="evidence" value="ECO:0007669"/>
    <property type="project" value="UniProtKB-UniRule"/>
</dbReference>
<evidence type="ECO:0000256" key="1">
    <source>
        <dbReference type="ARBA" id="ARBA00022516"/>
    </source>
</evidence>
<feature type="binding site" evidence="8">
    <location>
        <position position="50"/>
    </location>
    <ligand>
        <name>Mg(2+)</name>
        <dbReference type="ChEBI" id="CHEBI:18420"/>
    </ligand>
</feature>
<dbReference type="InterPro" id="IPR002582">
    <property type="entry name" value="ACPS"/>
</dbReference>
<proteinExistence type="inferred from homology"/>
<dbReference type="SUPFAM" id="SSF56214">
    <property type="entry name" value="4'-phosphopantetheinyl transferase"/>
    <property type="match status" value="1"/>
</dbReference>
<dbReference type="Gene3D" id="3.90.470.20">
    <property type="entry name" value="4'-phosphopantetheinyl transferase domain"/>
    <property type="match status" value="1"/>
</dbReference>
<evidence type="ECO:0000256" key="5">
    <source>
        <dbReference type="ARBA" id="ARBA00022842"/>
    </source>
</evidence>
<dbReference type="AlphaFoldDB" id="A0A239WZX3"/>
<evidence type="ECO:0000256" key="8">
    <source>
        <dbReference type="HAMAP-Rule" id="MF_00101"/>
    </source>
</evidence>
<organism evidence="10 11">
    <name type="scientific">Cutibacterium granulosum</name>
    <dbReference type="NCBI Taxonomy" id="33011"/>
    <lineage>
        <taxon>Bacteria</taxon>
        <taxon>Bacillati</taxon>
        <taxon>Actinomycetota</taxon>
        <taxon>Actinomycetes</taxon>
        <taxon>Propionibacteriales</taxon>
        <taxon>Propionibacteriaceae</taxon>
        <taxon>Cutibacterium</taxon>
    </lineage>
</organism>
<dbReference type="InterPro" id="IPR037143">
    <property type="entry name" value="4-PPantetheinyl_Trfase_dom_sf"/>
</dbReference>
<comment type="catalytic activity">
    <reaction evidence="8">
        <text>apo-[ACP] + CoA = holo-[ACP] + adenosine 3',5'-bisphosphate + H(+)</text>
        <dbReference type="Rhea" id="RHEA:12068"/>
        <dbReference type="Rhea" id="RHEA-COMP:9685"/>
        <dbReference type="Rhea" id="RHEA-COMP:9690"/>
        <dbReference type="ChEBI" id="CHEBI:15378"/>
        <dbReference type="ChEBI" id="CHEBI:29999"/>
        <dbReference type="ChEBI" id="CHEBI:57287"/>
        <dbReference type="ChEBI" id="CHEBI:58343"/>
        <dbReference type="ChEBI" id="CHEBI:64479"/>
        <dbReference type="EC" id="2.7.8.7"/>
    </reaction>
</comment>
<evidence type="ECO:0000259" key="9">
    <source>
        <dbReference type="Pfam" id="PF01648"/>
    </source>
</evidence>
<dbReference type="NCBIfam" id="NF000832">
    <property type="entry name" value="PRK00070.3-2"/>
    <property type="match status" value="1"/>
</dbReference>
<protein>
    <recommendedName>
        <fullName evidence="8">Holo-[acyl-carrier-protein] synthase</fullName>
        <shortName evidence="8">Holo-ACP synthase</shortName>
        <ecNumber evidence="8">2.7.8.7</ecNumber>
    </recommendedName>
    <alternativeName>
        <fullName evidence="8">4'-phosphopantetheinyl transferase AcpS</fullName>
    </alternativeName>
</protein>
<dbReference type="RefSeq" id="WP_021104221.1">
    <property type="nucleotide sequence ID" value="NZ_JAWFFS010000054.1"/>
</dbReference>
<evidence type="ECO:0000313" key="11">
    <source>
        <dbReference type="Proteomes" id="UP000215332"/>
    </source>
</evidence>
<name>A0A239WZX3_9ACTN</name>
<evidence type="ECO:0000256" key="3">
    <source>
        <dbReference type="ARBA" id="ARBA00022723"/>
    </source>
</evidence>
<comment type="subcellular location">
    <subcellularLocation>
        <location evidence="8">Cytoplasm</location>
    </subcellularLocation>
</comment>
<feature type="domain" description="4'-phosphopantetheinyl transferase" evidence="9">
    <location>
        <begin position="4"/>
        <end position="93"/>
    </location>
</feature>
<dbReference type="GO" id="GO:0006633">
    <property type="term" value="P:fatty acid biosynthetic process"/>
    <property type="evidence" value="ECO:0007669"/>
    <property type="project" value="UniProtKB-UniRule"/>
</dbReference>
<dbReference type="GO" id="GO:0008897">
    <property type="term" value="F:holo-[acyl-carrier-protein] synthase activity"/>
    <property type="evidence" value="ECO:0007669"/>
    <property type="project" value="UniProtKB-UniRule"/>
</dbReference>
<keyword evidence="8" id="KW-0963">Cytoplasm</keyword>
<keyword evidence="7 8" id="KW-0275">Fatty acid biosynthesis</keyword>
<evidence type="ECO:0000313" key="10">
    <source>
        <dbReference type="EMBL" id="SNV39977.1"/>
    </source>
</evidence>
<evidence type="ECO:0000256" key="7">
    <source>
        <dbReference type="ARBA" id="ARBA00023160"/>
    </source>
</evidence>
<dbReference type="EC" id="2.7.8.7" evidence="8"/>
<accession>A0A239WZX3</accession>
<dbReference type="InterPro" id="IPR004568">
    <property type="entry name" value="Ppantetheine-prot_Trfase_dom"/>
</dbReference>
<comment type="cofactor">
    <cofactor evidence="8">
        <name>Mg(2+)</name>
        <dbReference type="ChEBI" id="CHEBI:18420"/>
    </cofactor>
</comment>
<feature type="binding site" evidence="8">
    <location>
        <position position="8"/>
    </location>
    <ligand>
        <name>Mg(2+)</name>
        <dbReference type="ChEBI" id="CHEBI:18420"/>
    </ligand>
</feature>
<dbReference type="GO" id="GO:0005737">
    <property type="term" value="C:cytoplasm"/>
    <property type="evidence" value="ECO:0007669"/>
    <property type="project" value="UniProtKB-SubCell"/>
</dbReference>
<keyword evidence="2 8" id="KW-0808">Transferase</keyword>
<keyword evidence="5 8" id="KW-0460">Magnesium</keyword>
<keyword evidence="1 8" id="KW-0444">Lipid biosynthesis</keyword>
<dbReference type="NCBIfam" id="TIGR00516">
    <property type="entry name" value="acpS"/>
    <property type="match status" value="1"/>
</dbReference>
<evidence type="ECO:0000256" key="6">
    <source>
        <dbReference type="ARBA" id="ARBA00023098"/>
    </source>
</evidence>
<dbReference type="NCBIfam" id="TIGR00556">
    <property type="entry name" value="pantethn_trn"/>
    <property type="match status" value="1"/>
</dbReference>
<dbReference type="eggNOG" id="COG0736">
    <property type="taxonomic scope" value="Bacteria"/>
</dbReference>
<dbReference type="HAMAP" id="MF_00101">
    <property type="entry name" value="AcpS"/>
    <property type="match status" value="1"/>
</dbReference>
<keyword evidence="4 8" id="KW-0276">Fatty acid metabolism</keyword>
<dbReference type="Proteomes" id="UP000215332">
    <property type="component" value="Chromosome 1"/>
</dbReference>
<gene>
    <name evidence="8 10" type="primary">acpS</name>
    <name evidence="10" type="ORF">SAMEA4412665_01853</name>
</gene>
<sequence length="117" mass="12513">MIVGIGVDVCDLQRWEDALARHPGLVQKVLTPAEGSLPKRSQAARFAAKEALAKALGGPDGLRWREVEVVVEQSGKPRLHLTGGSARTVQERGVTDIHLSLSHDGALAVAFVICEVQ</sequence>
<dbReference type="Pfam" id="PF01648">
    <property type="entry name" value="ACPS"/>
    <property type="match status" value="1"/>
</dbReference>
<evidence type="ECO:0000256" key="4">
    <source>
        <dbReference type="ARBA" id="ARBA00022832"/>
    </source>
</evidence>